<keyword evidence="9" id="KW-0503">Monooxygenase</keyword>
<evidence type="ECO:0000256" key="5">
    <source>
        <dbReference type="ARBA" id="ARBA00022729"/>
    </source>
</evidence>
<dbReference type="PANTHER" id="PTHR33353:SF36">
    <property type="entry name" value="ENDO-BETA-1,4-GLUCANASE D"/>
    <property type="match status" value="1"/>
</dbReference>
<organism evidence="18 19">
    <name type="scientific">Lasiosphaeris hirsuta</name>
    <dbReference type="NCBI Taxonomy" id="260670"/>
    <lineage>
        <taxon>Eukaryota</taxon>
        <taxon>Fungi</taxon>
        <taxon>Dikarya</taxon>
        <taxon>Ascomycota</taxon>
        <taxon>Pezizomycotina</taxon>
        <taxon>Sordariomycetes</taxon>
        <taxon>Sordariomycetidae</taxon>
        <taxon>Sordariales</taxon>
        <taxon>Lasiosphaeriaceae</taxon>
        <taxon>Lasiosphaeris</taxon>
    </lineage>
</organism>
<evidence type="ECO:0000256" key="10">
    <source>
        <dbReference type="ARBA" id="ARBA00023157"/>
    </source>
</evidence>
<feature type="signal peptide" evidence="16">
    <location>
        <begin position="1"/>
        <end position="20"/>
    </location>
</feature>
<comment type="catalytic activity">
    <reaction evidence="14">
        <text>[(1-&gt;4)-beta-D-glucosyl]n+m + reduced acceptor + O2 = 4-dehydro-beta-D-glucosyl-[(1-&gt;4)-beta-D-glucosyl]n-1 + [(1-&gt;4)-beta-D-glucosyl]m + acceptor + H2O.</text>
        <dbReference type="EC" id="1.14.99.56"/>
    </reaction>
</comment>
<evidence type="ECO:0000256" key="7">
    <source>
        <dbReference type="ARBA" id="ARBA00023002"/>
    </source>
</evidence>
<gene>
    <name evidence="18" type="ORF">B0H67DRAFT_682079</name>
</gene>
<dbReference type="GO" id="GO:0005576">
    <property type="term" value="C:extracellular region"/>
    <property type="evidence" value="ECO:0007669"/>
    <property type="project" value="UniProtKB-SubCell"/>
</dbReference>
<dbReference type="SUPFAM" id="SSF57180">
    <property type="entry name" value="Cellulose-binding domain"/>
    <property type="match status" value="1"/>
</dbReference>
<dbReference type="InterPro" id="IPR035971">
    <property type="entry name" value="CBD_sf"/>
</dbReference>
<evidence type="ECO:0000313" key="19">
    <source>
        <dbReference type="Proteomes" id="UP001172102"/>
    </source>
</evidence>
<dbReference type="PROSITE" id="PS00562">
    <property type="entry name" value="CBM1_1"/>
    <property type="match status" value="1"/>
</dbReference>
<evidence type="ECO:0000256" key="1">
    <source>
        <dbReference type="ARBA" id="ARBA00001973"/>
    </source>
</evidence>
<accession>A0AA40DXJ4</accession>
<dbReference type="GO" id="GO:0016787">
    <property type="term" value="F:hydrolase activity"/>
    <property type="evidence" value="ECO:0007669"/>
    <property type="project" value="UniProtKB-KW"/>
</dbReference>
<keyword evidence="6" id="KW-0136">Cellulose degradation</keyword>
<evidence type="ECO:0000256" key="3">
    <source>
        <dbReference type="ARBA" id="ARBA00022525"/>
    </source>
</evidence>
<comment type="caution">
    <text evidence="18">The sequence shown here is derived from an EMBL/GenBank/DDBJ whole genome shotgun (WGS) entry which is preliminary data.</text>
</comment>
<reference evidence="18" key="1">
    <citation type="submission" date="2023-06" db="EMBL/GenBank/DDBJ databases">
        <title>Genome-scale phylogeny and comparative genomics of the fungal order Sordariales.</title>
        <authorList>
            <consortium name="Lawrence Berkeley National Laboratory"/>
            <person name="Hensen N."/>
            <person name="Bonometti L."/>
            <person name="Westerberg I."/>
            <person name="Brannstrom I.O."/>
            <person name="Guillou S."/>
            <person name="Cros-Aarteil S."/>
            <person name="Calhoun S."/>
            <person name="Haridas S."/>
            <person name="Kuo A."/>
            <person name="Mondo S."/>
            <person name="Pangilinan J."/>
            <person name="Riley R."/>
            <person name="Labutti K."/>
            <person name="Andreopoulos B."/>
            <person name="Lipzen A."/>
            <person name="Chen C."/>
            <person name="Yanf M."/>
            <person name="Daum C."/>
            <person name="Ng V."/>
            <person name="Clum A."/>
            <person name="Steindorff A."/>
            <person name="Ohm R."/>
            <person name="Martin F."/>
            <person name="Silar P."/>
            <person name="Natvig D."/>
            <person name="Lalanne C."/>
            <person name="Gautier V."/>
            <person name="Ament-Velasquez S.L."/>
            <person name="Kruys A."/>
            <person name="Hutchinson M.I."/>
            <person name="Powell A.J."/>
            <person name="Barry K."/>
            <person name="Miller A.N."/>
            <person name="Grigoriev I.V."/>
            <person name="Debuchy R."/>
            <person name="Gladieux P."/>
            <person name="Thoren M.H."/>
            <person name="Johannesson H."/>
        </authorList>
    </citation>
    <scope>NUCLEOTIDE SEQUENCE</scope>
    <source>
        <strain evidence="18">SMH4607-1</strain>
    </source>
</reference>
<feature type="chain" id="PRO_5041374925" description="lytic cellulose monooxygenase (C4-dehydrogenating)" evidence="16">
    <location>
        <begin position="21"/>
        <end position="335"/>
    </location>
</feature>
<dbReference type="EMBL" id="JAUKUA010000003">
    <property type="protein sequence ID" value="KAK0720094.1"/>
    <property type="molecule type" value="Genomic_DNA"/>
</dbReference>
<keyword evidence="11" id="KW-0119">Carbohydrate metabolism</keyword>
<dbReference type="Pfam" id="PF00734">
    <property type="entry name" value="CBM_1"/>
    <property type="match status" value="1"/>
</dbReference>
<evidence type="ECO:0000256" key="9">
    <source>
        <dbReference type="ARBA" id="ARBA00023033"/>
    </source>
</evidence>
<evidence type="ECO:0000256" key="16">
    <source>
        <dbReference type="SAM" id="SignalP"/>
    </source>
</evidence>
<comment type="cofactor">
    <cofactor evidence="1">
        <name>Cu(2+)</name>
        <dbReference type="ChEBI" id="CHEBI:29036"/>
    </cofactor>
</comment>
<dbReference type="PROSITE" id="PS51164">
    <property type="entry name" value="CBM1_2"/>
    <property type="match status" value="1"/>
</dbReference>
<dbReference type="Proteomes" id="UP001172102">
    <property type="component" value="Unassembled WGS sequence"/>
</dbReference>
<keyword evidence="4" id="KW-0479">Metal-binding</keyword>
<keyword evidence="18" id="KW-0378">Hydrolase</keyword>
<keyword evidence="7" id="KW-0560">Oxidoreductase</keyword>
<evidence type="ECO:0000313" key="18">
    <source>
        <dbReference type="EMBL" id="KAK0720094.1"/>
    </source>
</evidence>
<dbReference type="InterPro" id="IPR005103">
    <property type="entry name" value="AA9_LPMO"/>
</dbReference>
<evidence type="ECO:0000259" key="17">
    <source>
        <dbReference type="PROSITE" id="PS51164"/>
    </source>
</evidence>
<evidence type="ECO:0000256" key="8">
    <source>
        <dbReference type="ARBA" id="ARBA00023008"/>
    </source>
</evidence>
<comment type="subcellular location">
    <subcellularLocation>
        <location evidence="2">Secreted</location>
    </subcellularLocation>
</comment>
<dbReference type="InterPro" id="IPR000254">
    <property type="entry name" value="CBD"/>
</dbReference>
<keyword evidence="8" id="KW-0186">Copper</keyword>
<feature type="domain" description="CBM1" evidence="17">
    <location>
        <begin position="299"/>
        <end position="335"/>
    </location>
</feature>
<dbReference type="AlphaFoldDB" id="A0AA40DXJ4"/>
<dbReference type="InterPro" id="IPR049892">
    <property type="entry name" value="AA9"/>
</dbReference>
<protein>
    <recommendedName>
        <fullName evidence="15">lytic cellulose monooxygenase (C4-dehydrogenating)</fullName>
        <ecNumber evidence="15">1.14.99.56</ecNumber>
    </recommendedName>
</protein>
<evidence type="ECO:0000256" key="15">
    <source>
        <dbReference type="ARBA" id="ARBA00047174"/>
    </source>
</evidence>
<sequence length="335" mass="34127">MSPKSTRLLASLAGAALVAAHGHVSHIIVNGLQYRNYDPTTDFYNPSQAPKVLGWAALDQDNGFIEPNNFGTADVICHIGATPGALHATVAAGDKINLVWSPEWPDSHVGPVIDYLANCNGNCETVDKAALRFFKIGGAGYDNGWATDAGDYILRHEIIALHGGPNLNGAQSYPQCFNLRVTGSGSNSPVGVVGTSLYKATDAGILFNTYSSPIVYPVPGPALIAGVPSSVAQSKSTATATATATLPGADGAAPTAATTTTAKPVTTTASVKTTLVISTTAAAVSTTKPTTAAAPAATGTAQKWGQCGGNGWTGATACVSGSTCVVTNEWYSQCL</sequence>
<keyword evidence="10" id="KW-1015">Disulfide bond</keyword>
<dbReference type="GO" id="GO:0004497">
    <property type="term" value="F:monooxygenase activity"/>
    <property type="evidence" value="ECO:0007669"/>
    <property type="project" value="UniProtKB-KW"/>
</dbReference>
<dbReference type="GO" id="GO:0046872">
    <property type="term" value="F:metal ion binding"/>
    <property type="evidence" value="ECO:0007669"/>
    <property type="project" value="UniProtKB-KW"/>
</dbReference>
<evidence type="ECO:0000256" key="6">
    <source>
        <dbReference type="ARBA" id="ARBA00023001"/>
    </source>
</evidence>
<dbReference type="EC" id="1.14.99.56" evidence="15"/>
<dbReference type="Gene3D" id="2.70.50.70">
    <property type="match status" value="1"/>
</dbReference>
<evidence type="ECO:0000256" key="12">
    <source>
        <dbReference type="ARBA" id="ARBA00023326"/>
    </source>
</evidence>
<evidence type="ECO:0000256" key="14">
    <source>
        <dbReference type="ARBA" id="ARBA00045077"/>
    </source>
</evidence>
<evidence type="ECO:0000256" key="13">
    <source>
        <dbReference type="ARBA" id="ARBA00044502"/>
    </source>
</evidence>
<evidence type="ECO:0000256" key="2">
    <source>
        <dbReference type="ARBA" id="ARBA00004613"/>
    </source>
</evidence>
<dbReference type="GO" id="GO:0030248">
    <property type="term" value="F:cellulose binding"/>
    <property type="evidence" value="ECO:0007669"/>
    <property type="project" value="InterPro"/>
</dbReference>
<dbReference type="PANTHER" id="PTHR33353">
    <property type="entry name" value="PUTATIVE (AFU_ORTHOLOGUE AFUA_1G12560)-RELATED"/>
    <property type="match status" value="1"/>
</dbReference>
<keyword evidence="5 16" id="KW-0732">Signal</keyword>
<proteinExistence type="inferred from homology"/>
<keyword evidence="12" id="KW-0624">Polysaccharide degradation</keyword>
<evidence type="ECO:0000256" key="11">
    <source>
        <dbReference type="ARBA" id="ARBA00023277"/>
    </source>
</evidence>
<keyword evidence="3" id="KW-0964">Secreted</keyword>
<evidence type="ECO:0000256" key="4">
    <source>
        <dbReference type="ARBA" id="ARBA00022723"/>
    </source>
</evidence>
<comment type="similarity">
    <text evidence="13">Belongs to the polysaccharide monooxygenase AA9 family.</text>
</comment>
<dbReference type="GO" id="GO:0030245">
    <property type="term" value="P:cellulose catabolic process"/>
    <property type="evidence" value="ECO:0007669"/>
    <property type="project" value="UniProtKB-KW"/>
</dbReference>
<dbReference type="SMART" id="SM00236">
    <property type="entry name" value="fCBD"/>
    <property type="match status" value="1"/>
</dbReference>
<keyword evidence="19" id="KW-1185">Reference proteome</keyword>
<name>A0AA40DXJ4_9PEZI</name>
<dbReference type="CDD" id="cd21175">
    <property type="entry name" value="LPMO_AA9"/>
    <property type="match status" value="1"/>
</dbReference>
<dbReference type="Pfam" id="PF03443">
    <property type="entry name" value="AA9"/>
    <property type="match status" value="1"/>
</dbReference>